<dbReference type="Gene3D" id="3.40.395.10">
    <property type="entry name" value="Adenoviral Proteinase, Chain A"/>
    <property type="match status" value="1"/>
</dbReference>
<gene>
    <name evidence="6" type="ORF">RHGRI_000992</name>
</gene>
<dbReference type="AlphaFoldDB" id="A0AAV6LLQ7"/>
<keyword evidence="2" id="KW-0645">Protease</keyword>
<evidence type="ECO:0000313" key="7">
    <source>
        <dbReference type="Proteomes" id="UP000823749"/>
    </source>
</evidence>
<reference evidence="6" key="1">
    <citation type="submission" date="2020-08" db="EMBL/GenBank/DDBJ databases">
        <title>Plant Genome Project.</title>
        <authorList>
            <person name="Zhang R.-G."/>
        </authorList>
    </citation>
    <scope>NUCLEOTIDE SEQUENCE</scope>
    <source>
        <strain evidence="6">WSP0</strain>
        <tissue evidence="6">Leaf</tissue>
    </source>
</reference>
<evidence type="ECO:0000256" key="2">
    <source>
        <dbReference type="ARBA" id="ARBA00022670"/>
    </source>
</evidence>
<comment type="similarity">
    <text evidence="1">Belongs to the peptidase C48 family.</text>
</comment>
<dbReference type="PANTHER" id="PTHR12606">
    <property type="entry name" value="SENTRIN/SUMO-SPECIFIC PROTEASE"/>
    <property type="match status" value="1"/>
</dbReference>
<proteinExistence type="inferred from homology"/>
<evidence type="ECO:0000256" key="1">
    <source>
        <dbReference type="ARBA" id="ARBA00005234"/>
    </source>
</evidence>
<dbReference type="PROSITE" id="PS50600">
    <property type="entry name" value="ULP_PROTEASE"/>
    <property type="match status" value="1"/>
</dbReference>
<dbReference type="GO" id="GO:0006508">
    <property type="term" value="P:proteolysis"/>
    <property type="evidence" value="ECO:0007669"/>
    <property type="project" value="UniProtKB-KW"/>
</dbReference>
<dbReference type="EMBL" id="JACTNZ010000001">
    <property type="protein sequence ID" value="KAG5564969.1"/>
    <property type="molecule type" value="Genomic_DNA"/>
</dbReference>
<keyword evidence="7" id="KW-1185">Reference proteome</keyword>
<protein>
    <recommendedName>
        <fullName evidence="5">Ubiquitin-like protease family profile domain-containing protein</fullName>
    </recommendedName>
</protein>
<organism evidence="6 7">
    <name type="scientific">Rhododendron griersonianum</name>
    <dbReference type="NCBI Taxonomy" id="479676"/>
    <lineage>
        <taxon>Eukaryota</taxon>
        <taxon>Viridiplantae</taxon>
        <taxon>Streptophyta</taxon>
        <taxon>Embryophyta</taxon>
        <taxon>Tracheophyta</taxon>
        <taxon>Spermatophyta</taxon>
        <taxon>Magnoliopsida</taxon>
        <taxon>eudicotyledons</taxon>
        <taxon>Gunneridae</taxon>
        <taxon>Pentapetalae</taxon>
        <taxon>asterids</taxon>
        <taxon>Ericales</taxon>
        <taxon>Ericaceae</taxon>
        <taxon>Ericoideae</taxon>
        <taxon>Rhodoreae</taxon>
        <taxon>Rhododendron</taxon>
    </lineage>
</organism>
<dbReference type="GO" id="GO:0005634">
    <property type="term" value="C:nucleus"/>
    <property type="evidence" value="ECO:0007669"/>
    <property type="project" value="TreeGrafter"/>
</dbReference>
<dbReference type="InterPro" id="IPR003653">
    <property type="entry name" value="Peptidase_C48_C"/>
</dbReference>
<comment type="caution">
    <text evidence="6">The sequence shown here is derived from an EMBL/GenBank/DDBJ whole genome shotgun (WGS) entry which is preliminary data.</text>
</comment>
<dbReference type="GO" id="GO:0016926">
    <property type="term" value="P:protein desumoylation"/>
    <property type="evidence" value="ECO:0007669"/>
    <property type="project" value="TreeGrafter"/>
</dbReference>
<keyword evidence="3" id="KW-0378">Hydrolase</keyword>
<evidence type="ECO:0000256" key="3">
    <source>
        <dbReference type="ARBA" id="ARBA00022801"/>
    </source>
</evidence>
<accession>A0AAV6LLQ7</accession>
<evidence type="ECO:0000313" key="6">
    <source>
        <dbReference type="EMBL" id="KAG5564969.1"/>
    </source>
</evidence>
<dbReference type="InterPro" id="IPR038765">
    <property type="entry name" value="Papain-like_cys_pep_sf"/>
</dbReference>
<dbReference type="GO" id="GO:0016929">
    <property type="term" value="F:deSUMOylase activity"/>
    <property type="evidence" value="ECO:0007669"/>
    <property type="project" value="TreeGrafter"/>
</dbReference>
<evidence type="ECO:0000256" key="4">
    <source>
        <dbReference type="ARBA" id="ARBA00022807"/>
    </source>
</evidence>
<dbReference type="SUPFAM" id="SSF54001">
    <property type="entry name" value="Cysteine proteinases"/>
    <property type="match status" value="1"/>
</dbReference>
<keyword evidence="4" id="KW-0788">Thiol protease</keyword>
<dbReference type="PANTHER" id="PTHR12606:SF1">
    <property type="entry name" value="UBIQUITIN-LIKE-SPECIFIC PROTEASE 1A"/>
    <property type="match status" value="1"/>
</dbReference>
<name>A0AAV6LLQ7_9ERIC</name>
<evidence type="ECO:0000259" key="5">
    <source>
        <dbReference type="PROSITE" id="PS50600"/>
    </source>
</evidence>
<dbReference type="Proteomes" id="UP000823749">
    <property type="component" value="Chromosome 1"/>
</dbReference>
<dbReference type="Pfam" id="PF02902">
    <property type="entry name" value="Peptidase_C48"/>
    <property type="match status" value="1"/>
</dbReference>
<feature type="domain" description="Ubiquitin-like protease family profile" evidence="5">
    <location>
        <begin position="1"/>
        <end position="95"/>
    </location>
</feature>
<sequence length="172" mass="19997">MQLFLPILLATSEHWYCVVINLVEKRIDVLDFMKLKSDEKTSATADVVSALFTILKRTRPIDYQQNNWIIHHPSVPQQINIFDCGFYTLRFMEHWTGGRMNTRELEITRSDDGLISLSLSPLLVENYQQRYLMSSRNEQQHQQSIAITDKQIKTQLTCGRSSNRYPVVTSST</sequence>